<proteinExistence type="predicted"/>
<dbReference type="Pfam" id="PF14223">
    <property type="entry name" value="Retrotran_gag_2"/>
    <property type="match status" value="1"/>
</dbReference>
<dbReference type="Gramene" id="Jr07_05100_p1">
    <property type="protein sequence ID" value="cds.Jr07_05100_p1"/>
    <property type="gene ID" value="Jr07_05100"/>
</dbReference>
<evidence type="ECO:0000313" key="1">
    <source>
        <dbReference type="EMBL" id="KAF5464109.1"/>
    </source>
</evidence>
<dbReference type="PANTHER" id="PTHR47481">
    <property type="match status" value="1"/>
</dbReference>
<gene>
    <name evidence="1" type="ORF">F2P56_014216</name>
</gene>
<accession>A0A834CL01</accession>
<comment type="caution">
    <text evidence="1">The sequence shown here is derived from an EMBL/GenBank/DDBJ whole genome shotgun (WGS) entry which is preliminary data.</text>
</comment>
<evidence type="ECO:0008006" key="3">
    <source>
        <dbReference type="Google" id="ProtNLM"/>
    </source>
</evidence>
<dbReference type="Proteomes" id="UP000619265">
    <property type="component" value="Unassembled WGS sequence"/>
</dbReference>
<dbReference type="PANTHER" id="PTHR47481:SF5">
    <property type="entry name" value="RIBONUCLEASE H-LIKE DOMAIN, GAG-PRE-INTEGRASE DOMAIN, GAG-POLYPEPTIDE OF LTR COPIA-TYPE-RELATED"/>
    <property type="match status" value="1"/>
</dbReference>
<organism evidence="1 2">
    <name type="scientific">Juglans regia</name>
    <name type="common">English walnut</name>
    <dbReference type="NCBI Taxonomy" id="51240"/>
    <lineage>
        <taxon>Eukaryota</taxon>
        <taxon>Viridiplantae</taxon>
        <taxon>Streptophyta</taxon>
        <taxon>Embryophyta</taxon>
        <taxon>Tracheophyta</taxon>
        <taxon>Spermatophyta</taxon>
        <taxon>Magnoliopsida</taxon>
        <taxon>eudicotyledons</taxon>
        <taxon>Gunneridae</taxon>
        <taxon>Pentapetalae</taxon>
        <taxon>rosids</taxon>
        <taxon>fabids</taxon>
        <taxon>Fagales</taxon>
        <taxon>Juglandaceae</taxon>
        <taxon>Juglans</taxon>
    </lineage>
</organism>
<dbReference type="EMBL" id="LIHL02000007">
    <property type="protein sequence ID" value="KAF5464109.1"/>
    <property type="molecule type" value="Genomic_DNA"/>
</dbReference>
<sequence length="173" mass="19193">MAETPPPPIFPKPTSNISLSSPSNLITVKLNNENYLLWKAQIMPYLRGQNLFGHIDWTIVPPQLLDASSKPTSAFLAWQQQDQAIMSVLISSLSEPLIAHVLRASSSLEIWDILKALFAANSQARTMQVQLQLNTLKTGSDSIAEYYRRAKLLQDTLAMAGFSNPECSSSRPH</sequence>
<evidence type="ECO:0000313" key="2">
    <source>
        <dbReference type="Proteomes" id="UP000619265"/>
    </source>
</evidence>
<name>A0A834CL01_JUGRE</name>
<dbReference type="AlphaFoldDB" id="A0A834CL01"/>
<reference evidence="1" key="1">
    <citation type="submission" date="2015-10" db="EMBL/GenBank/DDBJ databases">
        <authorList>
            <person name="Martinez-Garcia P.J."/>
            <person name="Crepeau M.W."/>
            <person name="Puiu D."/>
            <person name="Gonzalez-Ibeas D."/>
            <person name="Whalen J."/>
            <person name="Stevens K."/>
            <person name="Paul R."/>
            <person name="Butterfield T."/>
            <person name="Britton M."/>
            <person name="Reagan R."/>
            <person name="Chakraborty S."/>
            <person name="Walawage S.L."/>
            <person name="Vasquez-Gross H.A."/>
            <person name="Cardeno C."/>
            <person name="Famula R."/>
            <person name="Pratt K."/>
            <person name="Kuruganti S."/>
            <person name="Aradhya M.K."/>
            <person name="Leslie C.A."/>
            <person name="Dandekar A.M."/>
            <person name="Salzberg S.L."/>
            <person name="Wegrzyn J.L."/>
            <person name="Langley C.H."/>
            <person name="Neale D.B."/>
        </authorList>
    </citation>
    <scope>NUCLEOTIDE SEQUENCE</scope>
    <source>
        <tissue evidence="1">Leaves</tissue>
    </source>
</reference>
<protein>
    <recommendedName>
        <fullName evidence="3">Retrotransposon Copia-like N-terminal domain-containing protein</fullName>
    </recommendedName>
</protein>
<reference evidence="1" key="2">
    <citation type="submission" date="2020-03" db="EMBL/GenBank/DDBJ databases">
        <title>Walnut 2.0.</title>
        <authorList>
            <person name="Marrano A."/>
            <person name="Britton M."/>
            <person name="Zimin A.V."/>
            <person name="Zaini P.A."/>
            <person name="Workman R."/>
            <person name="Puiu D."/>
            <person name="Bianco L."/>
            <person name="Allen B.J."/>
            <person name="Troggio M."/>
            <person name="Leslie C.A."/>
            <person name="Timp W."/>
            <person name="Dendekar A."/>
            <person name="Salzberg S.L."/>
            <person name="Neale D.B."/>
        </authorList>
    </citation>
    <scope>NUCLEOTIDE SEQUENCE</scope>
    <source>
        <tissue evidence="1">Leaves</tissue>
    </source>
</reference>